<dbReference type="GeneID" id="40092444"/>
<proteinExistence type="predicted"/>
<dbReference type="Proteomes" id="UP000230444">
    <property type="component" value="Segment"/>
</dbReference>
<organism evidence="2 3">
    <name type="scientific">Serratia phage vB_Sru_IME250</name>
    <dbReference type="NCBI Taxonomy" id="1852640"/>
    <lineage>
        <taxon>Viruses</taxon>
        <taxon>Duplodnaviria</taxon>
        <taxon>Heunggongvirae</taxon>
        <taxon>Uroviricota</taxon>
        <taxon>Caudoviricetes</taxon>
        <taxon>Pantevenvirales</taxon>
        <taxon>Ackermannviridae</taxon>
        <taxon>Taipeivirus</taxon>
        <taxon>Taipeivirus IME250</taxon>
    </lineage>
</organism>
<protein>
    <submittedName>
        <fullName evidence="2">Uncharacterized protein</fullName>
    </submittedName>
</protein>
<keyword evidence="4" id="KW-1185">Reference proteome</keyword>
<name>A0A1J0MG38_9CAUD</name>
<reference evidence="1 4" key="2">
    <citation type="journal article" date="2017" name="Arch. Virol.">
        <title>First complete genome sequence of a virulent bacteriophage infecting the opportunistic pathogen Serratia rubidaea.</title>
        <authorList>
            <person name="Xing S."/>
            <person name="Ma T."/>
            <person name="Zhang X."/>
            <person name="Huang Y."/>
            <person name="Mi Z."/>
            <person name="Sun Q."/>
            <person name="An X."/>
            <person name="Fan H."/>
            <person name="Wu S."/>
            <person name="Wei L."/>
            <person name="Tong Y."/>
        </authorList>
    </citation>
    <scope>NUCLEOTIDE SEQUENCE [LARGE SCALE GENOMIC DNA]</scope>
</reference>
<evidence type="ECO:0000313" key="1">
    <source>
        <dbReference type="EMBL" id="ANM47162.1"/>
    </source>
</evidence>
<accession>A0A1J0MG38</accession>
<evidence type="ECO:0000313" key="2">
    <source>
        <dbReference type="EMBL" id="APD20070.1"/>
    </source>
</evidence>
<dbReference type="Proteomes" id="UP000231470">
    <property type="component" value="Segment"/>
</dbReference>
<evidence type="ECO:0000313" key="3">
    <source>
        <dbReference type="Proteomes" id="UP000230444"/>
    </source>
</evidence>
<reference evidence="2 3" key="1">
    <citation type="submission" date="2016-11" db="EMBL/GenBank/DDBJ databases">
        <title>Complete genome of the first virulent bacteriophage infecting the opportunist pathogen Serratia rubidaea.</title>
        <authorList>
            <person name="Xing S."/>
            <person name="Ma T."/>
            <person name="Zhang X."/>
            <person name="Huang Y."/>
            <person name="Mi Z."/>
            <person name="Sun Q."/>
            <person name="An X."/>
            <person name="Fan H."/>
            <person name="Wu S."/>
            <person name="Lin W."/>
            <person name="Tong Y."/>
        </authorList>
    </citation>
    <scope>NUCLEOTIDE SEQUENCE [LARGE SCALE GENOMIC DNA]</scope>
</reference>
<dbReference type="KEGG" id="vg:40092444"/>
<sequence>MANFEPGDIAQFRAISRRLKLYELKPEEIDEDVQGMLEGMFGSSVGSELFELLKMAANNDFVEYISEHAMESVMKGNY</sequence>
<dbReference type="OrthoDB" id="21440at10239"/>
<dbReference type="EMBL" id="KX147096">
    <property type="protein sequence ID" value="ANM47162.1"/>
    <property type="molecule type" value="Genomic_DNA"/>
</dbReference>
<dbReference type="EMBL" id="KY073123">
    <property type="protein sequence ID" value="APD20070.1"/>
    <property type="molecule type" value="Genomic_DNA"/>
</dbReference>
<evidence type="ECO:0000313" key="4">
    <source>
        <dbReference type="Proteomes" id="UP000231470"/>
    </source>
</evidence>
<dbReference type="RefSeq" id="YP_009615963.1">
    <property type="nucleotide sequence ID" value="NC_042047.1"/>
</dbReference>